<evidence type="ECO:0000313" key="2">
    <source>
        <dbReference type="Proteomes" id="UP000076798"/>
    </source>
</evidence>
<accession>A0A165YWT2</accession>
<gene>
    <name evidence="1" type="ORF">SISSUDRAFT_390216</name>
</gene>
<dbReference type="Proteomes" id="UP000076798">
    <property type="component" value="Unassembled WGS sequence"/>
</dbReference>
<reference evidence="1 2" key="1">
    <citation type="journal article" date="2016" name="Mol. Biol. Evol.">
        <title>Comparative Genomics of Early-Diverging Mushroom-Forming Fungi Provides Insights into the Origins of Lignocellulose Decay Capabilities.</title>
        <authorList>
            <person name="Nagy L.G."/>
            <person name="Riley R."/>
            <person name="Tritt A."/>
            <person name="Adam C."/>
            <person name="Daum C."/>
            <person name="Floudas D."/>
            <person name="Sun H."/>
            <person name="Yadav J.S."/>
            <person name="Pangilinan J."/>
            <person name="Larsson K.H."/>
            <person name="Matsuura K."/>
            <person name="Barry K."/>
            <person name="Labutti K."/>
            <person name="Kuo R."/>
            <person name="Ohm R.A."/>
            <person name="Bhattacharya S.S."/>
            <person name="Shirouzu T."/>
            <person name="Yoshinaga Y."/>
            <person name="Martin F.M."/>
            <person name="Grigoriev I.V."/>
            <person name="Hibbett D.S."/>
        </authorList>
    </citation>
    <scope>NUCLEOTIDE SEQUENCE [LARGE SCALE GENOMIC DNA]</scope>
    <source>
        <strain evidence="1 2">HHB10207 ss-3</strain>
    </source>
</reference>
<evidence type="ECO:0000313" key="1">
    <source>
        <dbReference type="EMBL" id="KZT33693.1"/>
    </source>
</evidence>
<name>A0A165YWT2_9AGAM</name>
<proteinExistence type="predicted"/>
<protein>
    <submittedName>
        <fullName evidence="1">Uncharacterized protein</fullName>
    </submittedName>
</protein>
<dbReference type="EMBL" id="KV428224">
    <property type="protein sequence ID" value="KZT33693.1"/>
    <property type="molecule type" value="Genomic_DNA"/>
</dbReference>
<keyword evidence="2" id="KW-1185">Reference proteome</keyword>
<dbReference type="AlphaFoldDB" id="A0A165YWT2"/>
<sequence length="195" mass="21582">MMWCDARASAPLRAGARDGRRVKGGGWGDEGRRVGEKREDVALFNMRRAFKSPHCFLTARIAGSSLACIFHARLCGTVVAMSRNPVDSISLSRLGQKRSMPSPSLTFVFSPTQAYVSSCRSFQKYPIPAPPRLTIHPTLPAPPVAQHHLPLNTHTTRRFSMSIDSEQEALRVGISATESRPLIYPLKMHRALFSP</sequence>
<organism evidence="1 2">
    <name type="scientific">Sistotremastrum suecicum HHB10207 ss-3</name>
    <dbReference type="NCBI Taxonomy" id="1314776"/>
    <lineage>
        <taxon>Eukaryota</taxon>
        <taxon>Fungi</taxon>
        <taxon>Dikarya</taxon>
        <taxon>Basidiomycota</taxon>
        <taxon>Agaricomycotina</taxon>
        <taxon>Agaricomycetes</taxon>
        <taxon>Sistotremastrales</taxon>
        <taxon>Sistotremastraceae</taxon>
        <taxon>Sistotremastrum</taxon>
    </lineage>
</organism>